<feature type="signal peptide" evidence="12">
    <location>
        <begin position="1"/>
        <end position="17"/>
    </location>
</feature>
<comment type="catalytic activity">
    <reaction evidence="11">
        <text>2 superoxide + 2 H(+) = H2O2 + O2</text>
        <dbReference type="Rhea" id="RHEA:20696"/>
        <dbReference type="ChEBI" id="CHEBI:15378"/>
        <dbReference type="ChEBI" id="CHEBI:15379"/>
        <dbReference type="ChEBI" id="CHEBI:16240"/>
        <dbReference type="ChEBI" id="CHEBI:18421"/>
        <dbReference type="EC" id="1.15.1.1"/>
    </reaction>
</comment>
<proteinExistence type="inferred from homology"/>
<reference evidence="14" key="1">
    <citation type="submission" date="2023-06" db="EMBL/GenBank/DDBJ databases">
        <authorList>
            <consortium name="Lawrence Berkeley National Laboratory"/>
            <person name="Ahrendt S."/>
            <person name="Sahu N."/>
            <person name="Indic B."/>
            <person name="Wong-Bajracharya J."/>
            <person name="Merenyi Z."/>
            <person name="Ke H.-M."/>
            <person name="Monk M."/>
            <person name="Kocsube S."/>
            <person name="Drula E."/>
            <person name="Lipzen A."/>
            <person name="Balint B."/>
            <person name="Henrissat B."/>
            <person name="Andreopoulos B."/>
            <person name="Martin F.M."/>
            <person name="Harder C.B."/>
            <person name="Rigling D."/>
            <person name="Ford K.L."/>
            <person name="Foster G.D."/>
            <person name="Pangilinan J."/>
            <person name="Papanicolaou A."/>
            <person name="Barry K."/>
            <person name="LaButti K."/>
            <person name="Viragh M."/>
            <person name="Koriabine M."/>
            <person name="Yan M."/>
            <person name="Riley R."/>
            <person name="Champramary S."/>
            <person name="Plett K.L."/>
            <person name="Tsai I.J."/>
            <person name="Slot J."/>
            <person name="Sipos G."/>
            <person name="Plett J."/>
            <person name="Nagy L.G."/>
            <person name="Grigoriev I.V."/>
        </authorList>
    </citation>
    <scope>NUCLEOTIDE SEQUENCE</scope>
    <source>
        <strain evidence="14">HWK02</strain>
    </source>
</reference>
<evidence type="ECO:0000256" key="2">
    <source>
        <dbReference type="ARBA" id="ARBA00001947"/>
    </source>
</evidence>
<keyword evidence="10" id="KW-1015">Disulfide bond</keyword>
<dbReference type="PANTHER" id="PTHR10003">
    <property type="entry name" value="SUPEROXIDE DISMUTASE CU-ZN -RELATED"/>
    <property type="match status" value="1"/>
</dbReference>
<dbReference type="Gene3D" id="2.60.40.200">
    <property type="entry name" value="Superoxide dismutase, copper/zinc binding domain"/>
    <property type="match status" value="1"/>
</dbReference>
<keyword evidence="7" id="KW-0049">Antioxidant</keyword>
<evidence type="ECO:0000256" key="5">
    <source>
        <dbReference type="ARBA" id="ARBA00022723"/>
    </source>
</evidence>
<evidence type="ECO:0000313" key="14">
    <source>
        <dbReference type="EMBL" id="KAK0492926.1"/>
    </source>
</evidence>
<organism evidence="14 15">
    <name type="scientific">Armillaria luteobubalina</name>
    <dbReference type="NCBI Taxonomy" id="153913"/>
    <lineage>
        <taxon>Eukaryota</taxon>
        <taxon>Fungi</taxon>
        <taxon>Dikarya</taxon>
        <taxon>Basidiomycota</taxon>
        <taxon>Agaricomycotina</taxon>
        <taxon>Agaricomycetes</taxon>
        <taxon>Agaricomycetidae</taxon>
        <taxon>Agaricales</taxon>
        <taxon>Marasmiineae</taxon>
        <taxon>Physalacriaceae</taxon>
        <taxon>Armillaria</taxon>
    </lineage>
</organism>
<comment type="cofactor">
    <cofactor evidence="1">
        <name>Cu cation</name>
        <dbReference type="ChEBI" id="CHEBI:23378"/>
    </cofactor>
</comment>
<sequence>MLKLLLFFAFIVLPVSADNTQGSHNSEATVILRGATVNGNVVFQQDQPDGPVQIKGRIQGLDPSALRGFHVHEFGNLSDGCTSAGAHYNPFNTTHGAPYDSVNSRHVGDLGNIQSDGNGVAVLDFRDGIIRLDGPLSIVGRSVVVHTETDDLGRGGTPLSLTTGNAGERAACGVIELTHNGQDLLLRCEYTALSFIDQSTTEQSQTYIDATHRGDTVSIDRKKVIYYDNLRTVLHKHFPSLSKDAMIIQTNDFDICKREYVDIPEELWRVIGPRIHRIKIVARSTVTRPPPETYFEYQYFHGLYDFYDVDEDSNHSPKQCYIVATMEANSVFVPRGGVTNYNDLVARLVSHFPALVGDHVVVQTSGRNVDISPELWPDISKDIENIKVISRRPRKITIFVKLLTGKTEFVTLSRSALVSDLADSVYSHKTYFVYQGEWLRFDRKLSHYNIHEGSTVQQIEHSGRSGGLDWGYAED</sequence>
<dbReference type="Proteomes" id="UP001175228">
    <property type="component" value="Unassembled WGS sequence"/>
</dbReference>
<dbReference type="EC" id="1.15.1.1" evidence="4"/>
<dbReference type="SUPFAM" id="SSF49329">
    <property type="entry name" value="Cu,Zn superoxide dismutase-like"/>
    <property type="match status" value="1"/>
</dbReference>
<dbReference type="InterPro" id="IPR001424">
    <property type="entry name" value="SOD_Cu_Zn_dom"/>
</dbReference>
<evidence type="ECO:0000256" key="3">
    <source>
        <dbReference type="ARBA" id="ARBA00010457"/>
    </source>
</evidence>
<gene>
    <name evidence="14" type="ORF">EDD18DRAFT_1408411</name>
</gene>
<dbReference type="GO" id="GO:0005507">
    <property type="term" value="F:copper ion binding"/>
    <property type="evidence" value="ECO:0007669"/>
    <property type="project" value="InterPro"/>
</dbReference>
<evidence type="ECO:0000256" key="11">
    <source>
        <dbReference type="ARBA" id="ARBA00049204"/>
    </source>
</evidence>
<keyword evidence="12" id="KW-0732">Signal</keyword>
<dbReference type="FunFam" id="2.60.40.200:FF:000003">
    <property type="entry name" value="Superoxide dismutase [Cu-Zn], chloroplastic"/>
    <property type="match status" value="1"/>
</dbReference>
<evidence type="ECO:0000256" key="7">
    <source>
        <dbReference type="ARBA" id="ARBA00022862"/>
    </source>
</evidence>
<dbReference type="SUPFAM" id="SSF54236">
    <property type="entry name" value="Ubiquitin-like"/>
    <property type="match status" value="1"/>
</dbReference>
<dbReference type="GO" id="GO:0004784">
    <property type="term" value="F:superoxide dismutase activity"/>
    <property type="evidence" value="ECO:0007669"/>
    <property type="project" value="UniProtKB-EC"/>
</dbReference>
<keyword evidence="15" id="KW-1185">Reference proteome</keyword>
<evidence type="ECO:0000256" key="4">
    <source>
        <dbReference type="ARBA" id="ARBA00012682"/>
    </source>
</evidence>
<dbReference type="PROSITE" id="PS00332">
    <property type="entry name" value="SOD_CU_ZN_2"/>
    <property type="match status" value="1"/>
</dbReference>
<dbReference type="CDD" id="cd17039">
    <property type="entry name" value="Ubl_ubiquitin_like"/>
    <property type="match status" value="1"/>
</dbReference>
<dbReference type="InterPro" id="IPR018152">
    <property type="entry name" value="SOD_Cu/Zn_BS"/>
</dbReference>
<evidence type="ECO:0000256" key="9">
    <source>
        <dbReference type="ARBA" id="ARBA00023008"/>
    </source>
</evidence>
<dbReference type="Pfam" id="PF00080">
    <property type="entry name" value="Sod_Cu"/>
    <property type="match status" value="1"/>
</dbReference>
<evidence type="ECO:0000256" key="12">
    <source>
        <dbReference type="SAM" id="SignalP"/>
    </source>
</evidence>
<feature type="domain" description="Superoxide dismutase copper/zinc binding" evidence="13">
    <location>
        <begin position="37"/>
        <end position="175"/>
    </location>
</feature>
<keyword evidence="5" id="KW-0479">Metal-binding</keyword>
<dbReference type="InterPro" id="IPR036423">
    <property type="entry name" value="SOD-like_Cu/Zn_dom_sf"/>
</dbReference>
<comment type="similarity">
    <text evidence="3">Belongs to the Cu-Zn superoxide dismutase family.</text>
</comment>
<dbReference type="CDD" id="cd00305">
    <property type="entry name" value="Cu-Zn_Superoxide_Dismutase"/>
    <property type="match status" value="1"/>
</dbReference>
<keyword evidence="8" id="KW-0560">Oxidoreductase</keyword>
<evidence type="ECO:0000259" key="13">
    <source>
        <dbReference type="Pfam" id="PF00080"/>
    </source>
</evidence>
<accession>A0AA39TKI0</accession>
<keyword evidence="6" id="KW-0862">Zinc</keyword>
<evidence type="ECO:0000256" key="8">
    <source>
        <dbReference type="ARBA" id="ARBA00023002"/>
    </source>
</evidence>
<name>A0AA39TKI0_9AGAR</name>
<comment type="cofactor">
    <cofactor evidence="2">
        <name>Zn(2+)</name>
        <dbReference type="ChEBI" id="CHEBI:29105"/>
    </cofactor>
</comment>
<comment type="caution">
    <text evidence="14">The sequence shown here is derived from an EMBL/GenBank/DDBJ whole genome shotgun (WGS) entry which is preliminary data.</text>
</comment>
<dbReference type="PRINTS" id="PR00068">
    <property type="entry name" value="CUZNDISMTASE"/>
</dbReference>
<dbReference type="Gene3D" id="3.10.20.90">
    <property type="entry name" value="Phosphatidylinositol 3-kinase Catalytic Subunit, Chain A, domain 1"/>
    <property type="match status" value="1"/>
</dbReference>
<evidence type="ECO:0000313" key="15">
    <source>
        <dbReference type="Proteomes" id="UP001175228"/>
    </source>
</evidence>
<evidence type="ECO:0000256" key="6">
    <source>
        <dbReference type="ARBA" id="ARBA00022833"/>
    </source>
</evidence>
<dbReference type="InterPro" id="IPR024134">
    <property type="entry name" value="SOD_Cu/Zn_/chaperone"/>
</dbReference>
<protein>
    <recommendedName>
        <fullName evidence="4">superoxide dismutase</fullName>
        <ecNumber evidence="4">1.15.1.1</ecNumber>
    </recommendedName>
</protein>
<dbReference type="InterPro" id="IPR029071">
    <property type="entry name" value="Ubiquitin-like_domsf"/>
</dbReference>
<keyword evidence="9" id="KW-0186">Copper</keyword>
<evidence type="ECO:0000256" key="10">
    <source>
        <dbReference type="ARBA" id="ARBA00023157"/>
    </source>
</evidence>
<feature type="chain" id="PRO_5041462847" description="superoxide dismutase" evidence="12">
    <location>
        <begin position="18"/>
        <end position="475"/>
    </location>
</feature>
<evidence type="ECO:0000256" key="1">
    <source>
        <dbReference type="ARBA" id="ARBA00001935"/>
    </source>
</evidence>
<dbReference type="AlphaFoldDB" id="A0AA39TKI0"/>
<dbReference type="EMBL" id="JAUEPU010000027">
    <property type="protein sequence ID" value="KAK0492926.1"/>
    <property type="molecule type" value="Genomic_DNA"/>
</dbReference>